<evidence type="ECO:0000313" key="3">
    <source>
        <dbReference type="EMBL" id="EKD11809.1"/>
    </source>
</evidence>
<keyword evidence="4" id="KW-1185">Reference proteome</keyword>
<evidence type="ECO:0000256" key="1">
    <source>
        <dbReference type="SAM" id="MobiDB-lite"/>
    </source>
</evidence>
<dbReference type="Proteomes" id="UP000006753">
    <property type="component" value="Unassembled WGS sequence"/>
</dbReference>
<accession>K1XH69</accession>
<dbReference type="HOGENOM" id="CLU_1082121_0_0_1"/>
<keyword evidence="2" id="KW-1133">Transmembrane helix</keyword>
<reference evidence="3 4" key="1">
    <citation type="journal article" date="2012" name="BMC Genomics">
        <title>Sequencing the genome of Marssonina brunnea reveals fungus-poplar co-evolution.</title>
        <authorList>
            <person name="Zhu S."/>
            <person name="Cao Y.-Z."/>
            <person name="Jiang C."/>
            <person name="Tan B.-Y."/>
            <person name="Wang Z."/>
            <person name="Feng S."/>
            <person name="Zhang L."/>
            <person name="Su X.-H."/>
            <person name="Brejova B."/>
            <person name="Vinar T."/>
            <person name="Xu M."/>
            <person name="Wang M.-X."/>
            <person name="Zhang S.-G."/>
            <person name="Huang M.-R."/>
            <person name="Wu R."/>
            <person name="Zhou Y."/>
        </authorList>
    </citation>
    <scope>NUCLEOTIDE SEQUENCE [LARGE SCALE GENOMIC DNA]</scope>
    <source>
        <strain evidence="3 4">MB_m1</strain>
    </source>
</reference>
<keyword evidence="2" id="KW-0812">Transmembrane</keyword>
<feature type="region of interest" description="Disordered" evidence="1">
    <location>
        <begin position="86"/>
        <end position="120"/>
    </location>
</feature>
<dbReference type="EMBL" id="JH921491">
    <property type="protein sequence ID" value="EKD11809.1"/>
    <property type="molecule type" value="Genomic_DNA"/>
</dbReference>
<sequence>MPATESFLRLNDEIVNELGTSTMLYTPAIWDMSRSSHRAVAWDSPVEGRPLSLVGRVDGQAAQLEPPSFPPEQVYRGYARCVGGDVSNESSWPTPRSERPDVSSAAGASVLATRSGEPSCAPARTFAAGRSSNLETPLDWVQGAATTDAGWRRVSDRDDGCGPSSEDPEWAARKEHGEELAAQLTGVGWPHSVKPQALLGLVEVVRLGLGEKMVLFAPSLPVRLPWSGLVTIIAGGLRVGITFIWNAYRKQTVLSKQ</sequence>
<keyword evidence="2" id="KW-0472">Membrane</keyword>
<evidence type="ECO:0000256" key="2">
    <source>
        <dbReference type="SAM" id="Phobius"/>
    </source>
</evidence>
<gene>
    <name evidence="3" type="ORF">MBM_10039</name>
</gene>
<dbReference type="KEGG" id="mbe:MBM_10039"/>
<feature type="transmembrane region" description="Helical" evidence="2">
    <location>
        <begin position="226"/>
        <end position="248"/>
    </location>
</feature>
<organism evidence="3 4">
    <name type="scientific">Marssonina brunnea f. sp. multigermtubi (strain MB_m1)</name>
    <name type="common">Marssonina leaf spot fungus</name>
    <dbReference type="NCBI Taxonomy" id="1072389"/>
    <lineage>
        <taxon>Eukaryota</taxon>
        <taxon>Fungi</taxon>
        <taxon>Dikarya</taxon>
        <taxon>Ascomycota</taxon>
        <taxon>Pezizomycotina</taxon>
        <taxon>Leotiomycetes</taxon>
        <taxon>Helotiales</taxon>
        <taxon>Drepanopezizaceae</taxon>
        <taxon>Drepanopeziza</taxon>
    </lineage>
</organism>
<protein>
    <submittedName>
        <fullName evidence="3">Uncharacterized protein</fullName>
    </submittedName>
</protein>
<dbReference type="GeneID" id="18765961"/>
<proteinExistence type="predicted"/>
<evidence type="ECO:0000313" key="4">
    <source>
        <dbReference type="Proteomes" id="UP000006753"/>
    </source>
</evidence>
<name>K1XH69_MARBU</name>
<dbReference type="InParanoid" id="K1XH69"/>
<dbReference type="AlphaFoldDB" id="K1XH69"/>
<dbReference type="RefSeq" id="XP_007297915.1">
    <property type="nucleotide sequence ID" value="XM_007297853.1"/>
</dbReference>